<evidence type="ECO:0000256" key="2">
    <source>
        <dbReference type="SAM" id="MobiDB-lite"/>
    </source>
</evidence>
<sequence length="190" mass="21617">MKQARARIAMLQTQIEKMNAMADEQATLRSSLERRLRNLEVQRAEMRKKEQILELTKSKSMKAMDEYSRRIESKTAATLDAMEADFQKRLRQELQKQREHLKATMTCKGGAWCVRLICDEEQLKKLAPVTPGHASTDSSVFEGCVYEPQNSDASRVQHPTGMLSTFSEDLPSVAEIQDPEHSKSEAKTSQ</sequence>
<comment type="caution">
    <text evidence="3">The sequence shown here is derived from an EMBL/GenBank/DDBJ whole genome shotgun (WGS) entry which is preliminary data.</text>
</comment>
<evidence type="ECO:0000313" key="3">
    <source>
        <dbReference type="EMBL" id="KAK3274986.1"/>
    </source>
</evidence>
<evidence type="ECO:0000313" key="4">
    <source>
        <dbReference type="Proteomes" id="UP001190700"/>
    </source>
</evidence>
<keyword evidence="4" id="KW-1185">Reference proteome</keyword>
<keyword evidence="1" id="KW-0175">Coiled coil</keyword>
<organism evidence="3 4">
    <name type="scientific">Cymbomonas tetramitiformis</name>
    <dbReference type="NCBI Taxonomy" id="36881"/>
    <lineage>
        <taxon>Eukaryota</taxon>
        <taxon>Viridiplantae</taxon>
        <taxon>Chlorophyta</taxon>
        <taxon>Pyramimonadophyceae</taxon>
        <taxon>Pyramimonadales</taxon>
        <taxon>Pyramimonadaceae</taxon>
        <taxon>Cymbomonas</taxon>
    </lineage>
</organism>
<protein>
    <submittedName>
        <fullName evidence="3">Uncharacterized protein</fullName>
    </submittedName>
</protein>
<dbReference type="EMBL" id="LGRX02007457">
    <property type="protein sequence ID" value="KAK3274986.1"/>
    <property type="molecule type" value="Genomic_DNA"/>
</dbReference>
<proteinExistence type="predicted"/>
<evidence type="ECO:0000256" key="1">
    <source>
        <dbReference type="SAM" id="Coils"/>
    </source>
</evidence>
<feature type="compositionally biased region" description="Basic and acidic residues" evidence="2">
    <location>
        <begin position="178"/>
        <end position="190"/>
    </location>
</feature>
<gene>
    <name evidence="3" type="ORF">CYMTET_16866</name>
</gene>
<feature type="region of interest" description="Disordered" evidence="2">
    <location>
        <begin position="151"/>
        <end position="190"/>
    </location>
</feature>
<accession>A0AAE0GCJ8</accession>
<reference evidence="3 4" key="1">
    <citation type="journal article" date="2015" name="Genome Biol. Evol.">
        <title>Comparative Genomics of a Bacterivorous Green Alga Reveals Evolutionary Causalities and Consequences of Phago-Mixotrophic Mode of Nutrition.</title>
        <authorList>
            <person name="Burns J.A."/>
            <person name="Paasch A."/>
            <person name="Narechania A."/>
            <person name="Kim E."/>
        </authorList>
    </citation>
    <scope>NUCLEOTIDE SEQUENCE [LARGE SCALE GENOMIC DNA]</scope>
    <source>
        <strain evidence="3 4">PLY_AMNH</strain>
    </source>
</reference>
<name>A0AAE0GCJ8_9CHLO</name>
<dbReference type="Proteomes" id="UP001190700">
    <property type="component" value="Unassembled WGS sequence"/>
</dbReference>
<feature type="coiled-coil region" evidence="1">
    <location>
        <begin position="1"/>
        <end position="56"/>
    </location>
</feature>
<dbReference type="AlphaFoldDB" id="A0AAE0GCJ8"/>